<name>A0A8J5KD51_HOMAM</name>
<keyword evidence="1" id="KW-0812">Transmembrane</keyword>
<feature type="transmembrane region" description="Helical" evidence="1">
    <location>
        <begin position="128"/>
        <end position="150"/>
    </location>
</feature>
<dbReference type="AlphaFoldDB" id="A0A8J5KD51"/>
<reference evidence="2" key="1">
    <citation type="journal article" date="2021" name="Sci. Adv.">
        <title>The American lobster genome reveals insights on longevity, neural, and immune adaptations.</title>
        <authorList>
            <person name="Polinski J.M."/>
            <person name="Zimin A.V."/>
            <person name="Clark K.F."/>
            <person name="Kohn A.B."/>
            <person name="Sadowski N."/>
            <person name="Timp W."/>
            <person name="Ptitsyn A."/>
            <person name="Khanna P."/>
            <person name="Romanova D.Y."/>
            <person name="Williams P."/>
            <person name="Greenwood S.J."/>
            <person name="Moroz L.L."/>
            <person name="Walt D.R."/>
            <person name="Bodnar A.G."/>
        </authorList>
    </citation>
    <scope>NUCLEOTIDE SEQUENCE</scope>
    <source>
        <strain evidence="2">GMGI-L3</strain>
    </source>
</reference>
<keyword evidence="1" id="KW-0472">Membrane</keyword>
<protein>
    <submittedName>
        <fullName evidence="2">Uncharacterized protein</fullName>
    </submittedName>
</protein>
<keyword evidence="3" id="KW-1185">Reference proteome</keyword>
<evidence type="ECO:0000313" key="2">
    <source>
        <dbReference type="EMBL" id="KAG7167859.1"/>
    </source>
</evidence>
<organism evidence="2 3">
    <name type="scientific">Homarus americanus</name>
    <name type="common">American lobster</name>
    <dbReference type="NCBI Taxonomy" id="6706"/>
    <lineage>
        <taxon>Eukaryota</taxon>
        <taxon>Metazoa</taxon>
        <taxon>Ecdysozoa</taxon>
        <taxon>Arthropoda</taxon>
        <taxon>Crustacea</taxon>
        <taxon>Multicrustacea</taxon>
        <taxon>Malacostraca</taxon>
        <taxon>Eumalacostraca</taxon>
        <taxon>Eucarida</taxon>
        <taxon>Decapoda</taxon>
        <taxon>Pleocyemata</taxon>
        <taxon>Astacidea</taxon>
        <taxon>Nephropoidea</taxon>
        <taxon>Nephropidae</taxon>
        <taxon>Homarus</taxon>
    </lineage>
</organism>
<sequence length="195" mass="20979">MIIHSRMMTWRMQEMARRVFSGELIIAALHQEHKSVGSGPCQGEVCTLLYHTSCTAVLGFSPPISGWQVIHNTTKGSRNVVLNTGVPCCPRLCLLATALDFPVFACWLLPWTALLCACWLLPWTALLCACWLLPWTALLCACWLLPWAALLCACCCPGRLCSVLAALDGSALCLLAGLDGSALLCASCCPGLANL</sequence>
<dbReference type="Proteomes" id="UP000747542">
    <property type="component" value="Unassembled WGS sequence"/>
</dbReference>
<evidence type="ECO:0000256" key="1">
    <source>
        <dbReference type="SAM" id="Phobius"/>
    </source>
</evidence>
<evidence type="ECO:0000313" key="3">
    <source>
        <dbReference type="Proteomes" id="UP000747542"/>
    </source>
</evidence>
<comment type="caution">
    <text evidence="2">The sequence shown here is derived from an EMBL/GenBank/DDBJ whole genome shotgun (WGS) entry which is preliminary data.</text>
</comment>
<dbReference type="EMBL" id="JAHLQT010021257">
    <property type="protein sequence ID" value="KAG7167859.1"/>
    <property type="molecule type" value="Genomic_DNA"/>
</dbReference>
<proteinExistence type="predicted"/>
<feature type="transmembrane region" description="Helical" evidence="1">
    <location>
        <begin position="101"/>
        <end position="121"/>
    </location>
</feature>
<accession>A0A8J5KD51</accession>
<gene>
    <name evidence="2" type="ORF">Hamer_G010266</name>
</gene>
<keyword evidence="1" id="KW-1133">Transmembrane helix</keyword>